<organism evidence="2 3">
    <name type="scientific">Candidatus Thiodiazotropha endoloripes</name>
    <dbReference type="NCBI Taxonomy" id="1818881"/>
    <lineage>
        <taxon>Bacteria</taxon>
        <taxon>Pseudomonadati</taxon>
        <taxon>Pseudomonadota</taxon>
        <taxon>Gammaproteobacteria</taxon>
        <taxon>Chromatiales</taxon>
        <taxon>Sedimenticolaceae</taxon>
        <taxon>Candidatus Thiodiazotropha</taxon>
    </lineage>
</organism>
<evidence type="ECO:0000313" key="3">
    <source>
        <dbReference type="Proteomes" id="UP000094849"/>
    </source>
</evidence>
<keyword evidence="3" id="KW-1185">Reference proteome</keyword>
<gene>
    <name evidence="2" type="ORF">A3196_18750</name>
</gene>
<dbReference type="Pfam" id="PF08874">
    <property type="entry name" value="DUF1835"/>
    <property type="match status" value="1"/>
</dbReference>
<dbReference type="AlphaFoldDB" id="A0A1E2UJ75"/>
<dbReference type="RefSeq" id="WP_069025049.1">
    <property type="nucleotide sequence ID" value="NZ_LVJZ01000004.1"/>
</dbReference>
<evidence type="ECO:0000313" key="2">
    <source>
        <dbReference type="EMBL" id="ODB94557.1"/>
    </source>
</evidence>
<comment type="caution">
    <text evidence="2">The sequence shown here is derived from an EMBL/GenBank/DDBJ whole genome shotgun (WGS) entry which is preliminary data.</text>
</comment>
<protein>
    <recommendedName>
        <fullName evidence="1">DUF1835 domain-containing protein</fullName>
    </recommendedName>
</protein>
<dbReference type="EMBL" id="LVJZ01000004">
    <property type="protein sequence ID" value="ODB94557.1"/>
    <property type="molecule type" value="Genomic_DNA"/>
</dbReference>
<name>A0A1E2UJ75_9GAMM</name>
<dbReference type="InterPro" id="IPR014973">
    <property type="entry name" value="DUF1835"/>
</dbReference>
<feature type="domain" description="DUF1835" evidence="1">
    <location>
        <begin position="123"/>
        <end position="229"/>
    </location>
</feature>
<sequence length="445" mass="51047">MIQSLPALRRQFDSEQKQFHDFPADDPRCLQPLSLEQCKKQAKQLLKALNQGQAWSRTASHPKAESLQADQLKLADAQLIIAREQGFPSWPKLKHHVEASEMAARAIQSGRPDPLDGQLRTLHIRCGTDVMYKLAVAGFRGDFLCFADPFIQGPVPAETDRQRFIDIRSSFIANSNWRLKPQAVKDLTADYDALEQIGDYQRVCFWFEHDAYDVLVFSKLLHFLQDRTKRPEQMAFICVDHYPGVARFNGIGQLPVESMPLLWQQFTPLEEHHIEFGRQCWEAYTAPTPEALSQIVNLQAPAFPQILPALKRHIKELPWRADGLSLSERLTLQILHEQGPQDGAKLFYHWYTSVYEPLAFMGDSSYWKVLSHLVEARRPAIELVKGSSKPIDWQVSLTGFGRKLLAGEGHWQSHNDYDVWFGGVHNRTPGKLWYWDDEIGRVIQA</sequence>
<proteinExistence type="predicted"/>
<dbReference type="Proteomes" id="UP000094849">
    <property type="component" value="Unassembled WGS sequence"/>
</dbReference>
<dbReference type="STRING" id="1818881.A3196_18750"/>
<reference evidence="2 3" key="1">
    <citation type="submission" date="2016-03" db="EMBL/GenBank/DDBJ databases">
        <title>Chemosynthetic sulphur-oxidizing symbionts of marine invertebrate animals are capable of nitrogen fixation.</title>
        <authorList>
            <person name="Petersen J.M."/>
            <person name="Kemper A."/>
            <person name="Gruber-Vodicka H."/>
            <person name="Cardini U."/>
            <person name="Geest Mvander."/>
            <person name="Kleiner M."/>
            <person name="Bulgheresi S."/>
            <person name="Fussmann M."/>
            <person name="Herbold C."/>
            <person name="Seah B.K.B."/>
            <person name="Antony C.Paul."/>
            <person name="Liu D."/>
            <person name="Belitz A."/>
            <person name="Weber M."/>
        </authorList>
    </citation>
    <scope>NUCLEOTIDE SEQUENCE [LARGE SCALE GENOMIC DNA]</scope>
    <source>
        <strain evidence="2">G_D</strain>
    </source>
</reference>
<accession>A0A1E2UJ75</accession>
<evidence type="ECO:0000259" key="1">
    <source>
        <dbReference type="Pfam" id="PF08874"/>
    </source>
</evidence>